<dbReference type="InterPro" id="IPR017364">
    <property type="entry name" value="GEMIN2"/>
</dbReference>
<evidence type="ECO:0000256" key="1">
    <source>
        <dbReference type="PIRNR" id="PIRNR038038"/>
    </source>
</evidence>
<keyword evidence="1" id="KW-0508">mRNA splicing</keyword>
<dbReference type="WBParaSite" id="MBELARI_LOCUS12909">
    <property type="protein sequence ID" value="MBELARI_LOCUS12909"/>
    <property type="gene ID" value="MBELARI_LOCUS12909"/>
</dbReference>
<comment type="similarity">
    <text evidence="1">Belongs to the gemin-2 family.</text>
</comment>
<dbReference type="GO" id="GO:0000245">
    <property type="term" value="P:spliceosomal complex assembly"/>
    <property type="evidence" value="ECO:0007669"/>
    <property type="project" value="UniProtKB-UniRule"/>
</dbReference>
<evidence type="ECO:0000313" key="3">
    <source>
        <dbReference type="WBParaSite" id="MBELARI_LOCUS12909"/>
    </source>
</evidence>
<dbReference type="Gene3D" id="1.20.58.1070">
    <property type="match status" value="2"/>
</dbReference>
<name>A0AAF3EG06_9BILA</name>
<proteinExistence type="inferred from homology"/>
<sequence length="229" mass="26674">MDQQAQYDLGNVDLTKVDCDVTPQTVDEYLQQVAAGRMRIPEVAFVDRPKEPKQDVQKMVKGVDPLARKKEWQQQKVRFYRENREQLAQLRAVTAPLDVDWPSIYSPREWVTMILKKPQAMISEEIRDLFPQHEGIPPTPEVLFSMTNAQVENLIQTLQWIYAVLLILEKNYLHDVLASLRDLANFCRKGRSALAETELDEREQEEMAQMYSLFISIVALYFEQKDLAD</sequence>
<dbReference type="AlphaFoldDB" id="A0AAF3EG06"/>
<dbReference type="GO" id="GO:0005681">
    <property type="term" value="C:spliceosomal complex"/>
    <property type="evidence" value="ECO:0007669"/>
    <property type="project" value="UniProtKB-UniRule"/>
</dbReference>
<dbReference type="GO" id="GO:0000387">
    <property type="term" value="P:spliceosomal snRNP assembly"/>
    <property type="evidence" value="ECO:0007669"/>
    <property type="project" value="UniProtKB-UniRule"/>
</dbReference>
<keyword evidence="1" id="KW-0507">mRNA processing</keyword>
<protein>
    <recommendedName>
        <fullName evidence="1">Gem-associated protein 2</fullName>
    </recommendedName>
</protein>
<organism evidence="2 3">
    <name type="scientific">Mesorhabditis belari</name>
    <dbReference type="NCBI Taxonomy" id="2138241"/>
    <lineage>
        <taxon>Eukaryota</taxon>
        <taxon>Metazoa</taxon>
        <taxon>Ecdysozoa</taxon>
        <taxon>Nematoda</taxon>
        <taxon>Chromadorea</taxon>
        <taxon>Rhabditida</taxon>
        <taxon>Rhabditina</taxon>
        <taxon>Rhabditomorpha</taxon>
        <taxon>Rhabditoidea</taxon>
        <taxon>Rhabditidae</taxon>
        <taxon>Mesorhabditinae</taxon>
        <taxon>Mesorhabditis</taxon>
    </lineage>
</organism>
<accession>A0AAF3EG06</accession>
<comment type="subunit">
    <text evidence="1">Part of the core SMN complex.</text>
</comment>
<dbReference type="GO" id="GO:0032797">
    <property type="term" value="C:SMN complex"/>
    <property type="evidence" value="ECO:0007669"/>
    <property type="project" value="UniProtKB-UniRule"/>
</dbReference>
<comment type="function">
    <text evidence="1">The SMN complex catalyzes the assembly of small nuclear ribonucleoproteins (snRNPs), the building blocks of the spliceosome, and thereby plays an important role in the splicing of cellular pre-mRNAs.</text>
</comment>
<dbReference type="PIRSF" id="PIRSF038038">
    <property type="entry name" value="SMN_Gemin2"/>
    <property type="match status" value="1"/>
</dbReference>
<reference evidence="3" key="1">
    <citation type="submission" date="2024-02" db="UniProtKB">
        <authorList>
            <consortium name="WormBaseParasite"/>
        </authorList>
    </citation>
    <scope>IDENTIFICATION</scope>
</reference>
<keyword evidence="2" id="KW-1185">Reference proteome</keyword>
<dbReference type="Proteomes" id="UP000887575">
    <property type="component" value="Unassembled WGS sequence"/>
</dbReference>
<dbReference type="Pfam" id="PF04938">
    <property type="entry name" value="SIP1"/>
    <property type="match status" value="1"/>
</dbReference>
<dbReference type="InterPro" id="IPR035426">
    <property type="entry name" value="Gemin2/Brr1"/>
</dbReference>
<keyword evidence="1" id="KW-0963">Cytoplasm</keyword>
<evidence type="ECO:0000313" key="2">
    <source>
        <dbReference type="Proteomes" id="UP000887575"/>
    </source>
</evidence>